<comment type="caution">
    <text evidence="1">The sequence shown here is derived from an EMBL/GenBank/DDBJ whole genome shotgun (WGS) entry which is preliminary data.</text>
</comment>
<dbReference type="Proteomes" id="UP001207742">
    <property type="component" value="Unassembled WGS sequence"/>
</dbReference>
<accession>A0ABT3IIJ1</accession>
<reference evidence="1 2" key="1">
    <citation type="submission" date="2022-10" db="EMBL/GenBank/DDBJ databases">
        <title>Chitinophaga nivalis PC15 sp. nov., isolated from Pyeongchang county, South Korea.</title>
        <authorList>
            <person name="Trinh H.N."/>
        </authorList>
    </citation>
    <scope>NUCLEOTIDE SEQUENCE [LARGE SCALE GENOMIC DNA]</scope>
    <source>
        <strain evidence="1 2">PC14</strain>
    </source>
</reference>
<dbReference type="EMBL" id="JAPDNS010000001">
    <property type="protein sequence ID" value="MCW3483778.1"/>
    <property type="molecule type" value="Genomic_DNA"/>
</dbReference>
<dbReference type="InterPro" id="IPR036388">
    <property type="entry name" value="WH-like_DNA-bd_sf"/>
</dbReference>
<dbReference type="RefSeq" id="WP_264729297.1">
    <property type="nucleotide sequence ID" value="NZ_JAPDNR010000001.1"/>
</dbReference>
<protein>
    <submittedName>
        <fullName evidence="1">Uncharacterized protein</fullName>
    </submittedName>
</protein>
<sequence length="115" mass="13288">MTNKYFQTTHLTQEQFNNAHEVAESQENAIMRFFNNNPASHFTASEVEYKLKSTGKIGPRVPLTSVRRAMSTLQKYGRINRMNEYRIGIHGVPEHYYQLSTGWGKSTENDTPTLF</sequence>
<dbReference type="Gene3D" id="1.10.10.10">
    <property type="entry name" value="Winged helix-like DNA-binding domain superfamily/Winged helix DNA-binding domain"/>
    <property type="match status" value="1"/>
</dbReference>
<proteinExistence type="predicted"/>
<organism evidence="1 2">
    <name type="scientific">Chitinophaga nivalis</name>
    <dbReference type="NCBI Taxonomy" id="2991709"/>
    <lineage>
        <taxon>Bacteria</taxon>
        <taxon>Pseudomonadati</taxon>
        <taxon>Bacteroidota</taxon>
        <taxon>Chitinophagia</taxon>
        <taxon>Chitinophagales</taxon>
        <taxon>Chitinophagaceae</taxon>
        <taxon>Chitinophaga</taxon>
    </lineage>
</organism>
<gene>
    <name evidence="1" type="ORF">OL497_07735</name>
</gene>
<evidence type="ECO:0000313" key="1">
    <source>
        <dbReference type="EMBL" id="MCW3483778.1"/>
    </source>
</evidence>
<name>A0ABT3IIJ1_9BACT</name>
<keyword evidence="2" id="KW-1185">Reference proteome</keyword>
<evidence type="ECO:0000313" key="2">
    <source>
        <dbReference type="Proteomes" id="UP001207742"/>
    </source>
</evidence>